<dbReference type="Proteomes" id="UP000319801">
    <property type="component" value="Unassembled WGS sequence"/>
</dbReference>
<evidence type="ECO:0000313" key="2">
    <source>
        <dbReference type="Proteomes" id="UP000319801"/>
    </source>
</evidence>
<keyword evidence="2" id="KW-1185">Reference proteome</keyword>
<dbReference type="AlphaFoldDB" id="A0A556VXC7"/>
<gene>
    <name evidence="1" type="ORF">Baya_17093</name>
</gene>
<proteinExistence type="predicted"/>
<reference evidence="1 2" key="1">
    <citation type="journal article" date="2019" name="Genome Biol. Evol.">
        <title>Whole-Genome Sequencing of the Giant Devil Catfish, Bagarius yarrelli.</title>
        <authorList>
            <person name="Jiang W."/>
            <person name="Lv Y."/>
            <person name="Cheng L."/>
            <person name="Yang K."/>
            <person name="Chao B."/>
            <person name="Wang X."/>
            <person name="Li Y."/>
            <person name="Pan X."/>
            <person name="You X."/>
            <person name="Zhang Y."/>
            <person name="Yang J."/>
            <person name="Li J."/>
            <person name="Zhang X."/>
            <person name="Liu S."/>
            <person name="Sun C."/>
            <person name="Yang J."/>
            <person name="Shi Q."/>
        </authorList>
    </citation>
    <scope>NUCLEOTIDE SEQUENCE [LARGE SCALE GENOMIC DNA]</scope>
    <source>
        <strain evidence="1">JWS20170419001</strain>
        <tissue evidence="1">Muscle</tissue>
    </source>
</reference>
<organism evidence="1 2">
    <name type="scientific">Bagarius yarrelli</name>
    <name type="common">Goonch</name>
    <name type="synonym">Bagrus yarrelli</name>
    <dbReference type="NCBI Taxonomy" id="175774"/>
    <lineage>
        <taxon>Eukaryota</taxon>
        <taxon>Metazoa</taxon>
        <taxon>Chordata</taxon>
        <taxon>Craniata</taxon>
        <taxon>Vertebrata</taxon>
        <taxon>Euteleostomi</taxon>
        <taxon>Actinopterygii</taxon>
        <taxon>Neopterygii</taxon>
        <taxon>Teleostei</taxon>
        <taxon>Ostariophysi</taxon>
        <taxon>Siluriformes</taxon>
        <taxon>Sisoridae</taxon>
        <taxon>Sisorinae</taxon>
        <taxon>Bagarius</taxon>
    </lineage>
</organism>
<evidence type="ECO:0000313" key="1">
    <source>
        <dbReference type="EMBL" id="TUU96651.1"/>
    </source>
</evidence>
<name>A0A556VXC7_BAGYA</name>
<dbReference type="EMBL" id="VCAZ01000448">
    <property type="protein sequence ID" value="TUU96651.1"/>
    <property type="molecule type" value="Genomic_DNA"/>
</dbReference>
<sequence length="118" mass="13385">MNPYSQIHTINFSTLYRCEVEAKAQRSAVQWFSISIPRTSCWTGELQQEQETELISDFTANAAVSGLINVAVQIAERKRLAVGRSVRTCGRIRFRPLDDPDGHFNTGRREVKLKAESE</sequence>
<comment type="caution">
    <text evidence="1">The sequence shown here is derived from an EMBL/GenBank/DDBJ whole genome shotgun (WGS) entry which is preliminary data.</text>
</comment>
<accession>A0A556VXC7</accession>
<protein>
    <submittedName>
        <fullName evidence="1">Uncharacterized protein</fullName>
    </submittedName>
</protein>